<dbReference type="Gene3D" id="3.30.160.60">
    <property type="entry name" value="Classic Zinc Finger"/>
    <property type="match status" value="2"/>
</dbReference>
<dbReference type="GO" id="GO:0008270">
    <property type="term" value="F:zinc ion binding"/>
    <property type="evidence" value="ECO:0007669"/>
    <property type="project" value="UniProtKB-KW"/>
</dbReference>
<dbReference type="EMBL" id="AZHD01000017">
    <property type="protein sequence ID" value="OAA56339.1"/>
    <property type="molecule type" value="Genomic_DNA"/>
</dbReference>
<dbReference type="GO" id="GO:0003677">
    <property type="term" value="F:DNA binding"/>
    <property type="evidence" value="ECO:0007669"/>
    <property type="project" value="InterPro"/>
</dbReference>
<accession>A0A167P6E3</accession>
<name>A0A167P6E3_9HYPO</name>
<keyword evidence="2" id="KW-0862">Zinc</keyword>
<dbReference type="InterPro" id="IPR036236">
    <property type="entry name" value="Znf_C2H2_sf"/>
</dbReference>
<dbReference type="Pfam" id="PF04082">
    <property type="entry name" value="Fungal_trans"/>
    <property type="match status" value="1"/>
</dbReference>
<dbReference type="SUPFAM" id="SSF57701">
    <property type="entry name" value="Zn2/Cys6 DNA-binding domain"/>
    <property type="match status" value="1"/>
</dbReference>
<feature type="domain" description="C2H2-type" evidence="9">
    <location>
        <begin position="36"/>
        <end position="59"/>
    </location>
</feature>
<keyword evidence="1" id="KW-0479">Metal-binding</keyword>
<proteinExistence type="predicted"/>
<dbReference type="CDD" id="cd12148">
    <property type="entry name" value="fungal_TF_MHR"/>
    <property type="match status" value="1"/>
</dbReference>
<evidence type="ECO:0000256" key="4">
    <source>
        <dbReference type="ARBA" id="ARBA00023163"/>
    </source>
</evidence>
<evidence type="ECO:0000256" key="2">
    <source>
        <dbReference type="ARBA" id="ARBA00022833"/>
    </source>
</evidence>
<evidence type="ECO:0000256" key="3">
    <source>
        <dbReference type="ARBA" id="ARBA00023015"/>
    </source>
</evidence>
<evidence type="ECO:0000313" key="10">
    <source>
        <dbReference type="EMBL" id="OAA56339.1"/>
    </source>
</evidence>
<dbReference type="PROSITE" id="PS50048">
    <property type="entry name" value="ZN2_CY6_FUNGAL_2"/>
    <property type="match status" value="1"/>
</dbReference>
<dbReference type="GO" id="GO:0006351">
    <property type="term" value="P:DNA-templated transcription"/>
    <property type="evidence" value="ECO:0007669"/>
    <property type="project" value="InterPro"/>
</dbReference>
<dbReference type="AlphaFoldDB" id="A0A167P6E3"/>
<keyword evidence="6" id="KW-0863">Zinc-finger</keyword>
<dbReference type="SMART" id="SM00066">
    <property type="entry name" value="GAL4"/>
    <property type="match status" value="1"/>
</dbReference>
<keyword evidence="4" id="KW-0804">Transcription</keyword>
<feature type="domain" description="C2H2-type" evidence="9">
    <location>
        <begin position="5"/>
        <end position="27"/>
    </location>
</feature>
<organism evidence="10 11">
    <name type="scientific">Niveomyces insectorum RCEF 264</name>
    <dbReference type="NCBI Taxonomy" id="1081102"/>
    <lineage>
        <taxon>Eukaryota</taxon>
        <taxon>Fungi</taxon>
        <taxon>Dikarya</taxon>
        <taxon>Ascomycota</taxon>
        <taxon>Pezizomycotina</taxon>
        <taxon>Sordariomycetes</taxon>
        <taxon>Hypocreomycetidae</taxon>
        <taxon>Hypocreales</taxon>
        <taxon>Cordycipitaceae</taxon>
        <taxon>Niveomyces</taxon>
    </lineage>
</organism>
<evidence type="ECO:0000256" key="7">
    <source>
        <dbReference type="SAM" id="MobiDB-lite"/>
    </source>
</evidence>
<evidence type="ECO:0000256" key="6">
    <source>
        <dbReference type="PROSITE-ProRule" id="PRU00042"/>
    </source>
</evidence>
<sequence length="911" mass="97966">MKPSLQCAYCERRFSRPSHLDRHRLTHLPPSRRHALPCGHCGKTFGRNDVLLRHLRSAHQIDPGPRTTTQRSCSRCVQKRRKCDRGRPCRSCADASEVCMYAVGAAEKQDANAARAAALSPASPVVGEDGAFGTCSSSAGGTTAGMHNASSIPRSDFPEGLQTVATTSVLPTAAPVEGPHTHEPFYGSGYDTEFDSVVPGAATAAFWAVTEDSTSSCSFRTPANAGQHSPPFSDGDFGLPSSDANNPLGASLSAVGQLDFRAPGLDWLDFDVPDLVDSHPETGNGLYSEADESGCNNNNSNPNVVEPLATASTSHALVLPAALGRHATTVLPWPFDQTQDATSHRFSLPPLRDVLHSSLASDGPILNSTLQSVVSLMSDTRLPSLDDAGDPNSAHAANLLKRLVDVYFAEFHDILPLLHVPTWSMSGCSTALVAAMACIGALLSKDDHAGELAWSMSEICMPVIAWLGSSDSANYRDISFLSALCLHQIYSLGSGHRQLYQNADRSRGILVGSLRGVGCLTTRLSVAEQLHDATNIHSNGSTNTFGVAKPSSAQDEWTAWIGREREKRTAWASFEYDCSICTLTSRRAAVDLSELPRELPCAEALWNAPSADAWAALRTRAHPNAFGVPVSWLLKAVLTGGPIPKHVSFWSKRLCAQVIGRLLWDLKQLEIISTAEYFGMPKLAAAQKENKATLLRAMDGLLATLQQPTSTADLISFNIASLVCHYSHLFTAHDMLDIVLYLVRSAASTGSKRGKGIQVAERELQSAFARDPRQARRLVQHAAQIAAVAGDYLVSAPCEIMRVFMGYIFVIAFAKYFPRGAALPYPDGAAAARLDILPHQLQSTDAVNAWVENGGPASMGSVPDILADDAALAISCDARKMLQKLKCWGLAEKFTKILQIFESTMLVSSNQ</sequence>
<dbReference type="PANTHER" id="PTHR47660:SF2">
    <property type="entry name" value="TRANSCRIPTION FACTOR WITH C2H2 AND ZN(2)-CYS(6) DNA BINDING DOMAIN (EUROFUNG)"/>
    <property type="match status" value="1"/>
</dbReference>
<dbReference type="GO" id="GO:0000981">
    <property type="term" value="F:DNA-binding transcription factor activity, RNA polymerase II-specific"/>
    <property type="evidence" value="ECO:0007669"/>
    <property type="project" value="InterPro"/>
</dbReference>
<evidence type="ECO:0000259" key="9">
    <source>
        <dbReference type="PROSITE" id="PS50157"/>
    </source>
</evidence>
<dbReference type="Pfam" id="PF00096">
    <property type="entry name" value="zf-C2H2"/>
    <property type="match status" value="2"/>
</dbReference>
<gene>
    <name evidence="10" type="ORF">SPI_07950</name>
</gene>
<keyword evidence="3" id="KW-0805">Transcription regulation</keyword>
<feature type="domain" description="Zn(2)-C6 fungal-type" evidence="8">
    <location>
        <begin position="72"/>
        <end position="101"/>
    </location>
</feature>
<comment type="caution">
    <text evidence="10">The sequence shown here is derived from an EMBL/GenBank/DDBJ whole genome shotgun (WGS) entry which is preliminary data.</text>
</comment>
<feature type="compositionally biased region" description="Polar residues" evidence="7">
    <location>
        <begin position="217"/>
        <end position="227"/>
    </location>
</feature>
<keyword evidence="5" id="KW-0539">Nucleus</keyword>
<evidence type="ECO:0000313" key="11">
    <source>
        <dbReference type="Proteomes" id="UP000076874"/>
    </source>
</evidence>
<dbReference type="Pfam" id="PF00172">
    <property type="entry name" value="Zn_clus"/>
    <property type="match status" value="1"/>
</dbReference>
<dbReference type="OrthoDB" id="1405595at2759"/>
<evidence type="ECO:0000259" key="8">
    <source>
        <dbReference type="PROSITE" id="PS50048"/>
    </source>
</evidence>
<dbReference type="PROSITE" id="PS00028">
    <property type="entry name" value="ZINC_FINGER_C2H2_1"/>
    <property type="match status" value="2"/>
</dbReference>
<dbReference type="SMART" id="SM00355">
    <property type="entry name" value="ZnF_C2H2"/>
    <property type="match status" value="2"/>
</dbReference>
<dbReference type="CDD" id="cd00067">
    <property type="entry name" value="GAL4"/>
    <property type="match status" value="1"/>
</dbReference>
<dbReference type="InterPro" id="IPR001138">
    <property type="entry name" value="Zn2Cys6_DnaBD"/>
</dbReference>
<evidence type="ECO:0000256" key="5">
    <source>
        <dbReference type="ARBA" id="ARBA00023242"/>
    </source>
</evidence>
<dbReference type="InterPro" id="IPR036864">
    <property type="entry name" value="Zn2-C6_fun-type_DNA-bd_sf"/>
</dbReference>
<dbReference type="SUPFAM" id="SSF57667">
    <property type="entry name" value="beta-beta-alpha zinc fingers"/>
    <property type="match status" value="1"/>
</dbReference>
<dbReference type="InterPro" id="IPR007219">
    <property type="entry name" value="XnlR_reg_dom"/>
</dbReference>
<feature type="region of interest" description="Disordered" evidence="7">
    <location>
        <begin position="217"/>
        <end position="244"/>
    </location>
</feature>
<dbReference type="Proteomes" id="UP000076874">
    <property type="component" value="Unassembled WGS sequence"/>
</dbReference>
<dbReference type="PROSITE" id="PS50157">
    <property type="entry name" value="ZINC_FINGER_C2H2_2"/>
    <property type="match status" value="2"/>
</dbReference>
<dbReference type="InterPro" id="IPR013087">
    <property type="entry name" value="Znf_C2H2_type"/>
</dbReference>
<reference evidence="10 11" key="1">
    <citation type="journal article" date="2016" name="Genome Biol. Evol.">
        <title>Divergent and convergent evolution of fungal pathogenicity.</title>
        <authorList>
            <person name="Shang Y."/>
            <person name="Xiao G."/>
            <person name="Zheng P."/>
            <person name="Cen K."/>
            <person name="Zhan S."/>
            <person name="Wang C."/>
        </authorList>
    </citation>
    <scope>NUCLEOTIDE SEQUENCE [LARGE SCALE GENOMIC DNA]</scope>
    <source>
        <strain evidence="10 11">RCEF 264</strain>
    </source>
</reference>
<dbReference type="PANTHER" id="PTHR47660">
    <property type="entry name" value="TRANSCRIPTION FACTOR WITH C2H2 AND ZN(2)-CYS(6) DNA BINDING DOMAIN (EUROFUNG)-RELATED-RELATED"/>
    <property type="match status" value="1"/>
</dbReference>
<keyword evidence="11" id="KW-1185">Reference proteome</keyword>
<dbReference type="Gene3D" id="4.10.240.10">
    <property type="entry name" value="Zn(2)-C6 fungal-type DNA-binding domain"/>
    <property type="match status" value="1"/>
</dbReference>
<dbReference type="STRING" id="1081102.A0A167P6E3"/>
<protein>
    <submittedName>
        <fullName evidence="10">Transcription factor</fullName>
    </submittedName>
</protein>
<evidence type="ECO:0000256" key="1">
    <source>
        <dbReference type="ARBA" id="ARBA00022723"/>
    </source>
</evidence>